<keyword evidence="6 7" id="KW-0067">ATP-binding</keyword>
<dbReference type="Gene3D" id="3.30.470.20">
    <property type="entry name" value="ATP-grasp fold, B domain"/>
    <property type="match status" value="1"/>
</dbReference>
<dbReference type="HAMAP" id="MF_00558">
    <property type="entry name" value="Succ_CoA_beta"/>
    <property type="match status" value="1"/>
</dbReference>
<feature type="domain" description="ATP-grasp" evidence="8">
    <location>
        <begin position="21"/>
        <end position="68"/>
    </location>
</feature>
<comment type="cofactor">
    <cofactor evidence="6">
        <name>Mg(2+)</name>
        <dbReference type="ChEBI" id="CHEBI:18420"/>
    </cofactor>
    <text evidence="6">Binds 1 Mg(2+) ion per subunit.</text>
</comment>
<evidence type="ECO:0000259" key="8">
    <source>
        <dbReference type="PROSITE" id="PS50975"/>
    </source>
</evidence>
<feature type="binding site" evidence="6">
    <location>
        <position position="111"/>
    </location>
    <ligand>
        <name>ATP</name>
        <dbReference type="ChEBI" id="CHEBI:30616"/>
    </ligand>
</feature>
<keyword evidence="1 6" id="KW-0816">Tricarboxylic acid cycle</keyword>
<feature type="binding site" evidence="6">
    <location>
        <begin position="333"/>
        <end position="335"/>
    </location>
    <ligand>
        <name>substrate</name>
        <note>ligand shared with subunit alpha</note>
    </ligand>
</feature>
<dbReference type="NCBIfam" id="TIGR01016">
    <property type="entry name" value="sucCoAbeta"/>
    <property type="match status" value="1"/>
</dbReference>
<sequence>MQCPLAVKQEESMNIHEYQAKEVLRDYGVTTQPGHVFETIESFETYARKEIRDRVVIKAQVHAGGRGLAGGVKLASTADEAIDIAKALFGKQLVTHQTDHTGLPIHKLYLEPACEIEREFYLSMLVDRKTATIVLVASREGGMSIEAVAAETPDAIAKLQIQPSLGIRPHHVRQVMQCFQLPTDQFQAMTALLNSLLACFMAKDVSLLELNPLVLTKDEQLVALDAKISFDDNALFRHREIKAFRDIAQEDAKEVEAGDDGLSYVSLDGEIGCLVNGAGLAMATMDAIHFAGGKPANFLDVGGSADAHHVKKALDIILRDSQVKGVLINIFGGIMQCDTIAEGLLRVLPTIERDLPFVVRLEGTNVERGRKMLEESPFDIHTANSLDEGAEKMIALTQ</sequence>
<dbReference type="PROSITE" id="PS01217">
    <property type="entry name" value="SUCCINYL_COA_LIG_3"/>
    <property type="match status" value="1"/>
</dbReference>
<evidence type="ECO:0000256" key="4">
    <source>
        <dbReference type="ARBA" id="ARBA00022741"/>
    </source>
</evidence>
<keyword evidence="3 6" id="KW-0479">Metal-binding</keyword>
<keyword evidence="5 6" id="KW-0460">Magnesium</keyword>
<keyword evidence="10" id="KW-1185">Reference proteome</keyword>
<comment type="pathway">
    <text evidence="6">Carbohydrate metabolism; tricarboxylic acid cycle; succinate from succinyl-CoA (ligase route): step 1/1.</text>
</comment>
<comment type="function">
    <text evidence="6">Succinyl-CoA synthetase functions in the citric acid cycle (TCA), coupling the hydrolysis of succinyl-CoA to the synthesis of either ATP or GTP and thus represents the only step of substrate-level phosphorylation in the TCA. The beta subunit provides nucleotide specificity of the enzyme and binds the substrate succinate, while the binding sites for coenzyme A and phosphate are found in the alpha subunit.</text>
</comment>
<feature type="binding site" evidence="6">
    <location>
        <position position="58"/>
    </location>
    <ligand>
        <name>ATP</name>
        <dbReference type="ChEBI" id="CHEBI:30616"/>
    </ligand>
</feature>
<reference evidence="9 10" key="1">
    <citation type="submission" date="2021-05" db="EMBL/GenBank/DDBJ databases">
        <title>Fusibacter ferrireducens sp. nov., an anaerobic, sulfur- and Fe-reducing bacterium isolated from the mangrove sediment.</title>
        <authorList>
            <person name="Qiu D."/>
        </authorList>
    </citation>
    <scope>NUCLEOTIDE SEQUENCE [LARGE SCALE GENOMIC DNA]</scope>
    <source>
        <strain evidence="9 10">DSM 12116</strain>
    </source>
</reference>
<dbReference type="PANTHER" id="PTHR11815">
    <property type="entry name" value="SUCCINYL-COA SYNTHETASE BETA CHAIN"/>
    <property type="match status" value="1"/>
</dbReference>
<proteinExistence type="inferred from homology"/>
<comment type="catalytic activity">
    <reaction evidence="6">
        <text>GTP + succinate + CoA = succinyl-CoA + GDP + phosphate</text>
        <dbReference type="Rhea" id="RHEA:22120"/>
        <dbReference type="ChEBI" id="CHEBI:30031"/>
        <dbReference type="ChEBI" id="CHEBI:37565"/>
        <dbReference type="ChEBI" id="CHEBI:43474"/>
        <dbReference type="ChEBI" id="CHEBI:57287"/>
        <dbReference type="ChEBI" id="CHEBI:57292"/>
        <dbReference type="ChEBI" id="CHEBI:58189"/>
    </reaction>
</comment>
<evidence type="ECO:0000256" key="3">
    <source>
        <dbReference type="ARBA" id="ARBA00022723"/>
    </source>
</evidence>
<accession>A0ABS5PL96</accession>
<feature type="binding site" evidence="6">
    <location>
        <position position="211"/>
    </location>
    <ligand>
        <name>Mg(2+)</name>
        <dbReference type="ChEBI" id="CHEBI:18420"/>
    </ligand>
</feature>
<dbReference type="SUPFAM" id="SSF52210">
    <property type="entry name" value="Succinyl-CoA synthetase domains"/>
    <property type="match status" value="1"/>
</dbReference>
<evidence type="ECO:0000256" key="5">
    <source>
        <dbReference type="ARBA" id="ARBA00022842"/>
    </source>
</evidence>
<dbReference type="InterPro" id="IPR013650">
    <property type="entry name" value="ATP-grasp_succ-CoA_synth-type"/>
</dbReference>
<evidence type="ECO:0000313" key="9">
    <source>
        <dbReference type="EMBL" id="MBS7525096.1"/>
    </source>
</evidence>
<dbReference type="Gene3D" id="3.30.1490.20">
    <property type="entry name" value="ATP-grasp fold, A domain"/>
    <property type="match status" value="1"/>
</dbReference>
<dbReference type="PROSITE" id="PS50975">
    <property type="entry name" value="ATP_GRASP"/>
    <property type="match status" value="1"/>
</dbReference>
<dbReference type="RefSeq" id="WP_213234885.1">
    <property type="nucleotide sequence ID" value="NZ_JAHBCL010000001.1"/>
</dbReference>
<feature type="binding site" evidence="6">
    <location>
        <position position="114"/>
    </location>
    <ligand>
        <name>ATP</name>
        <dbReference type="ChEBI" id="CHEBI:30616"/>
    </ligand>
</feature>
<organism evidence="9 10">
    <name type="scientific">Fusibacter paucivorans</name>
    <dbReference type="NCBI Taxonomy" id="76009"/>
    <lineage>
        <taxon>Bacteria</taxon>
        <taxon>Bacillati</taxon>
        <taxon>Bacillota</taxon>
        <taxon>Clostridia</taxon>
        <taxon>Eubacteriales</taxon>
        <taxon>Eubacteriales Family XII. Incertae Sedis</taxon>
        <taxon>Fusibacter</taxon>
    </lineage>
</organism>
<dbReference type="GO" id="GO:0004775">
    <property type="term" value="F:succinate-CoA ligase (ADP-forming) activity"/>
    <property type="evidence" value="ECO:0007669"/>
    <property type="project" value="UniProtKB-EC"/>
</dbReference>
<evidence type="ECO:0000313" key="10">
    <source>
        <dbReference type="Proteomes" id="UP000746471"/>
    </source>
</evidence>
<dbReference type="InterPro" id="IPR005809">
    <property type="entry name" value="Succ_CoA_ligase-like_bsu"/>
</dbReference>
<dbReference type="Pfam" id="PF08442">
    <property type="entry name" value="ATP-grasp_2"/>
    <property type="match status" value="1"/>
</dbReference>
<keyword evidence="4 6" id="KW-0547">Nucleotide-binding</keyword>
<dbReference type="InterPro" id="IPR011761">
    <property type="entry name" value="ATP-grasp"/>
</dbReference>
<dbReference type="PANTHER" id="PTHR11815:SF10">
    <property type="entry name" value="SUCCINATE--COA LIGASE [GDP-FORMING] SUBUNIT BETA, MITOCHONDRIAL"/>
    <property type="match status" value="1"/>
</dbReference>
<dbReference type="PIRSF" id="PIRSF001554">
    <property type="entry name" value="SucCS_beta"/>
    <property type="match status" value="1"/>
</dbReference>
<comment type="subunit">
    <text evidence="6">Heterotetramer of two alpha and two beta subunits.</text>
</comment>
<comment type="caution">
    <text evidence="9">The sequence shown here is derived from an EMBL/GenBank/DDBJ whole genome shotgun (WGS) entry which is preliminary data.</text>
</comment>
<feature type="binding site" evidence="6">
    <location>
        <position position="119"/>
    </location>
    <ligand>
        <name>ATP</name>
        <dbReference type="ChEBI" id="CHEBI:30616"/>
    </ligand>
</feature>
<keyword evidence="2 6" id="KW-0436">Ligase</keyword>
<dbReference type="Pfam" id="PF00549">
    <property type="entry name" value="Ligase_CoA"/>
    <property type="match status" value="1"/>
</dbReference>
<dbReference type="InterPro" id="IPR005811">
    <property type="entry name" value="SUCC_ACL_C"/>
</dbReference>
<feature type="binding site" evidence="6">
    <location>
        <position position="276"/>
    </location>
    <ligand>
        <name>substrate</name>
        <note>ligand shared with subunit alpha</note>
    </ligand>
</feature>
<dbReference type="InterPro" id="IPR013815">
    <property type="entry name" value="ATP_grasp_subdomain_1"/>
</dbReference>
<comment type="catalytic activity">
    <reaction evidence="6">
        <text>succinate + ATP + CoA = succinyl-CoA + ADP + phosphate</text>
        <dbReference type="Rhea" id="RHEA:17661"/>
        <dbReference type="ChEBI" id="CHEBI:30031"/>
        <dbReference type="ChEBI" id="CHEBI:30616"/>
        <dbReference type="ChEBI" id="CHEBI:43474"/>
        <dbReference type="ChEBI" id="CHEBI:57287"/>
        <dbReference type="ChEBI" id="CHEBI:57292"/>
        <dbReference type="ChEBI" id="CHEBI:456216"/>
        <dbReference type="EC" id="6.2.1.5"/>
    </reaction>
</comment>
<evidence type="ECO:0000256" key="6">
    <source>
        <dbReference type="HAMAP-Rule" id="MF_00558"/>
    </source>
</evidence>
<dbReference type="EC" id="6.2.1.5" evidence="6"/>
<feature type="binding site" evidence="6">
    <location>
        <position position="225"/>
    </location>
    <ligand>
        <name>Mg(2+)</name>
        <dbReference type="ChEBI" id="CHEBI:18420"/>
    </ligand>
</feature>
<dbReference type="InterPro" id="IPR017866">
    <property type="entry name" value="Succ-CoA_synthase_bsu_CS"/>
</dbReference>
<protein>
    <recommendedName>
        <fullName evidence="6">Succinate--CoA ligase [ADP-forming] subunit beta</fullName>
        <ecNumber evidence="6">6.2.1.5</ecNumber>
    </recommendedName>
    <alternativeName>
        <fullName evidence="6">Succinyl-CoA synthetase subunit beta</fullName>
        <shortName evidence="6">SCS-beta</shortName>
    </alternativeName>
</protein>
<name>A0ABS5PL96_9FIRM</name>
<dbReference type="SUPFAM" id="SSF56059">
    <property type="entry name" value="Glutathione synthetase ATP-binding domain-like"/>
    <property type="match status" value="1"/>
</dbReference>
<dbReference type="Gene3D" id="3.40.50.261">
    <property type="entry name" value="Succinyl-CoA synthetase domains"/>
    <property type="match status" value="1"/>
</dbReference>
<dbReference type="InterPro" id="IPR016102">
    <property type="entry name" value="Succinyl-CoA_synth-like"/>
</dbReference>
<dbReference type="NCBIfam" id="NF001913">
    <property type="entry name" value="PRK00696.1"/>
    <property type="match status" value="1"/>
</dbReference>
<evidence type="ECO:0000256" key="2">
    <source>
        <dbReference type="ARBA" id="ARBA00022598"/>
    </source>
</evidence>
<evidence type="ECO:0000256" key="7">
    <source>
        <dbReference type="PROSITE-ProRule" id="PRU00409"/>
    </source>
</evidence>
<feature type="binding site" evidence="6">
    <location>
        <begin position="65"/>
        <end position="67"/>
    </location>
    <ligand>
        <name>ATP</name>
        <dbReference type="ChEBI" id="CHEBI:30616"/>
    </ligand>
</feature>
<evidence type="ECO:0000256" key="1">
    <source>
        <dbReference type="ARBA" id="ARBA00022532"/>
    </source>
</evidence>
<gene>
    <name evidence="6 9" type="primary">sucC</name>
    <name evidence="9" type="ORF">KHM83_00245</name>
</gene>
<comment type="similarity">
    <text evidence="6">Belongs to the succinate/malate CoA ligase beta subunit family.</text>
</comment>
<dbReference type="Proteomes" id="UP000746471">
    <property type="component" value="Unassembled WGS sequence"/>
</dbReference>
<dbReference type="EMBL" id="JAHBCL010000001">
    <property type="protein sequence ID" value="MBS7525096.1"/>
    <property type="molecule type" value="Genomic_DNA"/>
</dbReference>